<dbReference type="Pfam" id="PF00069">
    <property type="entry name" value="Pkinase"/>
    <property type="match status" value="1"/>
</dbReference>
<dbReference type="InterPro" id="IPR003305">
    <property type="entry name" value="CenC_carb-bd"/>
</dbReference>
<evidence type="ECO:0000256" key="1">
    <source>
        <dbReference type="ARBA" id="ARBA00022679"/>
    </source>
</evidence>
<dbReference type="Gene3D" id="1.25.40.10">
    <property type="entry name" value="Tetratricopeptide repeat domain"/>
    <property type="match status" value="2"/>
</dbReference>
<comment type="caution">
    <text evidence="8">The sequence shown here is derived from an EMBL/GenBank/DDBJ whole genome shotgun (WGS) entry which is preliminary data.</text>
</comment>
<keyword evidence="2" id="KW-0547">Nucleotide-binding</keyword>
<keyword evidence="3 8" id="KW-0418">Kinase</keyword>
<dbReference type="GO" id="GO:0004674">
    <property type="term" value="F:protein serine/threonine kinase activity"/>
    <property type="evidence" value="ECO:0007669"/>
    <property type="project" value="UniProtKB-EC"/>
</dbReference>
<dbReference type="PANTHER" id="PTHR43289">
    <property type="entry name" value="MITOGEN-ACTIVATED PROTEIN KINASE KINASE KINASE 20-RELATED"/>
    <property type="match status" value="1"/>
</dbReference>
<organism evidence="8 9">
    <name type="scientific">Rubripirellula tenax</name>
    <dbReference type="NCBI Taxonomy" id="2528015"/>
    <lineage>
        <taxon>Bacteria</taxon>
        <taxon>Pseudomonadati</taxon>
        <taxon>Planctomycetota</taxon>
        <taxon>Planctomycetia</taxon>
        <taxon>Pirellulales</taxon>
        <taxon>Pirellulaceae</taxon>
        <taxon>Rubripirellula</taxon>
    </lineage>
</organism>
<dbReference type="InterPro" id="IPR000719">
    <property type="entry name" value="Prot_kinase_dom"/>
</dbReference>
<evidence type="ECO:0000256" key="5">
    <source>
        <dbReference type="ARBA" id="ARBA00022840"/>
    </source>
</evidence>
<dbReference type="Gene3D" id="3.30.200.20">
    <property type="entry name" value="Phosphorylase Kinase, domain 1"/>
    <property type="match status" value="1"/>
</dbReference>
<dbReference type="GO" id="GO:0005524">
    <property type="term" value="F:ATP binding"/>
    <property type="evidence" value="ECO:0007669"/>
    <property type="project" value="UniProtKB-KW"/>
</dbReference>
<dbReference type="PROSITE" id="PS50011">
    <property type="entry name" value="PROTEIN_KINASE_DOM"/>
    <property type="match status" value="1"/>
</dbReference>
<name>A0A5C6FBK3_9BACT</name>
<dbReference type="Pfam" id="PF02018">
    <property type="entry name" value="CBM_4_9"/>
    <property type="match status" value="1"/>
</dbReference>
<protein>
    <submittedName>
        <fullName evidence="8">Serine/threonine-protein kinase PknD</fullName>
        <ecNumber evidence="8">2.7.11.1</ecNumber>
    </submittedName>
</protein>
<evidence type="ECO:0000313" key="8">
    <source>
        <dbReference type="EMBL" id="TWU57011.1"/>
    </source>
</evidence>
<evidence type="ECO:0000256" key="4">
    <source>
        <dbReference type="ARBA" id="ARBA00022801"/>
    </source>
</evidence>
<dbReference type="GO" id="GO:0016798">
    <property type="term" value="F:hydrolase activity, acting on glycosyl bonds"/>
    <property type="evidence" value="ECO:0007669"/>
    <property type="project" value="InterPro"/>
</dbReference>
<keyword evidence="9" id="KW-1185">Reference proteome</keyword>
<sequence length="1238" mass="137453">MESIFFDALDLPTSDRAAFVEQECGGDDDLKSKVNALLAADEAAGGDEFLESAFIGKQFVDEVAVPSSVDESPDGDGETHRFKVLARHQQGGLGEVLIALDQQLGREVAIKQIQPKWQNNPEARKRFVQEAEVTGRLEHPGIVPVYAMGTWPDGRRFYAMRFIQGGTLKQTIADYHNCDLHDTPSVKLLGLRQLLGKFIDVCNTISYAHSREILHRDIKPANIMVGPYGETLVVDWGLAKLLDPAQSESMTQVFMDEIRQNNEDDDSAPSHAVGTVGTPQYMSPEQADGRIDEISTRTDIYLLGSTLYEILAGLPPHRDDSIKRLLPRIVAGDFPRPSEIVADVPPALQAICLKAMSRFPSNRYRRVSDLATDIERWLADEPVSVHRDSPSVRIGRWIRGHRTLAYSAAVAATLVTVGSISGSAIWNTLKAKQFRIERENNANAMALDAVSARRLIELRTSAQGAINLAKKEVAADRFSSALSVLDRAIDSLDEETQLREIQDETVQKAIELSRIVDFYQYADETSLYNVLARDSRSIAACRASLESLGVWDHPDWWFHLPASDLSPEQTDRLRWDVYQQWMLLDAMLIKTAGTRLTGIGRITSSGGLFGATRRFLRTNEGKSECQSAEVVSQRIEMFRRSEAAHWYRRAAEFRLMKGSRLAASELGLTQTATDSHGLGVLSMIAAMDPNFELFFRNYQGDDSLVTSRDLFLRASTQRPNHYWTSLALAQVEFLMAQRDGGNDPRQFDAAIQAIGRCIAMDPQKCFAFADRSSIYRAQARLIGRLPAADSQFDAADRKRRAAELRRWSLADATEADRLSRNQVEGEQPWVGWQHGLAIYDSGSEDAACVERAIDRFIETSKLTLALVPIVDASLVRADDLRGREEAADVVETMADRLADDAKYPALLASIRLGQNRLDESRRAAETALQRSPDSAHAHAVAGLLELQDERPSATQVAAAGEHFTAAKRIDPNHDWVNWGIGKCFEHRNRLAEAMTAYREAFAKGRTADHRAAALLGQARVLGATQRYEESKTLIERARVLEPATDLMLTVIRPLGMRYGSLQKVAPEDPKLPAMKTFLEALVKIPRASEFEVPIDSEGPFRAAVLNGGFELGSTRYWTDDAGGRVVRDDSHDGDQCLMIPAASGGNVTQVFPVQPASEYKIEVWMKTVDSRPATCRVWIDAAKVIEVQPAADQWTVAKGDFRTTDQTWPPVNDAELRIEVSGAGGIKLDDVQAWWTPE</sequence>
<keyword evidence="5" id="KW-0067">ATP-binding</keyword>
<gene>
    <name evidence="8" type="primary">pknD_5</name>
    <name evidence="8" type="ORF">Poly51_29320</name>
</gene>
<dbReference type="PROSITE" id="PS00108">
    <property type="entry name" value="PROTEIN_KINASE_ST"/>
    <property type="match status" value="1"/>
</dbReference>
<dbReference type="InterPro" id="IPR011009">
    <property type="entry name" value="Kinase-like_dom_sf"/>
</dbReference>
<dbReference type="EMBL" id="SJPW01000003">
    <property type="protein sequence ID" value="TWU57011.1"/>
    <property type="molecule type" value="Genomic_DNA"/>
</dbReference>
<dbReference type="SUPFAM" id="SSF48452">
    <property type="entry name" value="TPR-like"/>
    <property type="match status" value="1"/>
</dbReference>
<evidence type="ECO:0000256" key="2">
    <source>
        <dbReference type="ARBA" id="ARBA00022741"/>
    </source>
</evidence>
<feature type="domain" description="Protein kinase" evidence="7">
    <location>
        <begin position="82"/>
        <end position="378"/>
    </location>
</feature>
<dbReference type="SUPFAM" id="SSF56112">
    <property type="entry name" value="Protein kinase-like (PK-like)"/>
    <property type="match status" value="1"/>
</dbReference>
<dbReference type="InterPro" id="IPR011990">
    <property type="entry name" value="TPR-like_helical_dom_sf"/>
</dbReference>
<dbReference type="PANTHER" id="PTHR43289:SF6">
    <property type="entry name" value="SERINE_THREONINE-PROTEIN KINASE NEKL-3"/>
    <property type="match status" value="1"/>
</dbReference>
<dbReference type="AlphaFoldDB" id="A0A5C6FBK3"/>
<proteinExistence type="predicted"/>
<dbReference type="EC" id="2.7.11.1" evidence="8"/>
<dbReference type="Gene3D" id="2.60.120.260">
    <property type="entry name" value="Galactose-binding domain-like"/>
    <property type="match status" value="1"/>
</dbReference>
<evidence type="ECO:0000259" key="7">
    <source>
        <dbReference type="PROSITE" id="PS50011"/>
    </source>
</evidence>
<dbReference type="CDD" id="cd14014">
    <property type="entry name" value="STKc_PknB_like"/>
    <property type="match status" value="1"/>
</dbReference>
<evidence type="ECO:0000256" key="3">
    <source>
        <dbReference type="ARBA" id="ARBA00022777"/>
    </source>
</evidence>
<reference evidence="8 9" key="1">
    <citation type="submission" date="2019-02" db="EMBL/GenBank/DDBJ databases">
        <title>Deep-cultivation of Planctomycetes and their phenomic and genomic characterization uncovers novel biology.</title>
        <authorList>
            <person name="Wiegand S."/>
            <person name="Jogler M."/>
            <person name="Boedeker C."/>
            <person name="Pinto D."/>
            <person name="Vollmers J."/>
            <person name="Rivas-Marin E."/>
            <person name="Kohn T."/>
            <person name="Peeters S.H."/>
            <person name="Heuer A."/>
            <person name="Rast P."/>
            <person name="Oberbeckmann S."/>
            <person name="Bunk B."/>
            <person name="Jeske O."/>
            <person name="Meyerdierks A."/>
            <person name="Storesund J.E."/>
            <person name="Kallscheuer N."/>
            <person name="Luecker S."/>
            <person name="Lage O.M."/>
            <person name="Pohl T."/>
            <person name="Merkel B.J."/>
            <person name="Hornburger P."/>
            <person name="Mueller R.-W."/>
            <person name="Bruemmer F."/>
            <person name="Labrenz M."/>
            <person name="Spormann A.M."/>
            <person name="Op Den Camp H."/>
            <person name="Overmann J."/>
            <person name="Amann R."/>
            <person name="Jetten M.S.M."/>
            <person name="Mascher T."/>
            <person name="Medema M.H."/>
            <person name="Devos D.P."/>
            <person name="Kaster A.-K."/>
            <person name="Ovreas L."/>
            <person name="Rohde M."/>
            <person name="Galperin M.Y."/>
            <person name="Jogler C."/>
        </authorList>
    </citation>
    <scope>NUCLEOTIDE SEQUENCE [LARGE SCALE GENOMIC DNA]</scope>
    <source>
        <strain evidence="8 9">Poly51</strain>
    </source>
</reference>
<keyword evidence="1 8" id="KW-0808">Transferase</keyword>
<keyword evidence="4" id="KW-0378">Hydrolase</keyword>
<accession>A0A5C6FBK3</accession>
<dbReference type="Proteomes" id="UP000318288">
    <property type="component" value="Unassembled WGS sequence"/>
</dbReference>
<dbReference type="InterPro" id="IPR008271">
    <property type="entry name" value="Ser/Thr_kinase_AS"/>
</dbReference>
<evidence type="ECO:0000256" key="6">
    <source>
        <dbReference type="SAM" id="MobiDB-lite"/>
    </source>
</evidence>
<evidence type="ECO:0000313" key="9">
    <source>
        <dbReference type="Proteomes" id="UP000318288"/>
    </source>
</evidence>
<dbReference type="Gene3D" id="1.10.510.10">
    <property type="entry name" value="Transferase(Phosphotransferase) domain 1"/>
    <property type="match status" value="1"/>
</dbReference>
<feature type="region of interest" description="Disordered" evidence="6">
    <location>
        <begin position="262"/>
        <end position="288"/>
    </location>
</feature>
<dbReference type="SMART" id="SM00220">
    <property type="entry name" value="S_TKc"/>
    <property type="match status" value="1"/>
</dbReference>